<reference evidence="1 2" key="1">
    <citation type="submission" date="2024-01" db="EMBL/GenBank/DDBJ databases">
        <title>The genomes of 5 underutilized Papilionoideae crops provide insights into root nodulation and disease resistanc.</title>
        <authorList>
            <person name="Yuan L."/>
        </authorList>
    </citation>
    <scope>NUCLEOTIDE SEQUENCE [LARGE SCALE GENOMIC DNA]</scope>
    <source>
        <strain evidence="1">ZHUSHIDOU_FW_LH</strain>
        <tissue evidence="1">Leaf</tissue>
    </source>
</reference>
<comment type="caution">
    <text evidence="1">The sequence shown here is derived from an EMBL/GenBank/DDBJ whole genome shotgun (WGS) entry which is preliminary data.</text>
</comment>
<accession>A0AAN9E0V0</accession>
<dbReference type="AlphaFoldDB" id="A0AAN9E0V0"/>
<dbReference type="EMBL" id="JAYWIO010000008">
    <property type="protein sequence ID" value="KAK7243476.1"/>
    <property type="molecule type" value="Genomic_DNA"/>
</dbReference>
<proteinExistence type="predicted"/>
<organism evidence="1 2">
    <name type="scientific">Crotalaria pallida</name>
    <name type="common">Smooth rattlebox</name>
    <name type="synonym">Crotalaria striata</name>
    <dbReference type="NCBI Taxonomy" id="3830"/>
    <lineage>
        <taxon>Eukaryota</taxon>
        <taxon>Viridiplantae</taxon>
        <taxon>Streptophyta</taxon>
        <taxon>Embryophyta</taxon>
        <taxon>Tracheophyta</taxon>
        <taxon>Spermatophyta</taxon>
        <taxon>Magnoliopsida</taxon>
        <taxon>eudicotyledons</taxon>
        <taxon>Gunneridae</taxon>
        <taxon>Pentapetalae</taxon>
        <taxon>rosids</taxon>
        <taxon>fabids</taxon>
        <taxon>Fabales</taxon>
        <taxon>Fabaceae</taxon>
        <taxon>Papilionoideae</taxon>
        <taxon>50 kb inversion clade</taxon>
        <taxon>genistoids sensu lato</taxon>
        <taxon>core genistoids</taxon>
        <taxon>Crotalarieae</taxon>
        <taxon>Crotalaria</taxon>
    </lineage>
</organism>
<keyword evidence="2" id="KW-1185">Reference proteome</keyword>
<protein>
    <submittedName>
        <fullName evidence="1">Uncharacterized protein</fullName>
    </submittedName>
</protein>
<evidence type="ECO:0000313" key="1">
    <source>
        <dbReference type="EMBL" id="KAK7243476.1"/>
    </source>
</evidence>
<sequence length="154" mass="16557">MKKTARQRTLSSSLFSSFIPPPSSSSSAAFVILPAAAAQTCLFSLLQLQSRPSSAVSVLLPAVPAAAAMPFPSSFQLFQQPQQLQQPSSFQQARPPPPSAPIVRAANRLWGCGDAVVQPNRFGYALKRTEVALNRTIFSFAALIFEVSSEYISI</sequence>
<gene>
    <name evidence="1" type="ORF">RIF29_38273</name>
</gene>
<name>A0AAN9E0V0_CROPI</name>
<dbReference type="Proteomes" id="UP001372338">
    <property type="component" value="Unassembled WGS sequence"/>
</dbReference>
<evidence type="ECO:0000313" key="2">
    <source>
        <dbReference type="Proteomes" id="UP001372338"/>
    </source>
</evidence>